<evidence type="ECO:0000313" key="2">
    <source>
        <dbReference type="Proteomes" id="UP000218598"/>
    </source>
</evidence>
<dbReference type="SUPFAM" id="SSF56784">
    <property type="entry name" value="HAD-like"/>
    <property type="match status" value="1"/>
</dbReference>
<dbReference type="InterPro" id="IPR050155">
    <property type="entry name" value="HAD-like_hydrolase_sf"/>
</dbReference>
<dbReference type="SFLD" id="SFLDS00003">
    <property type="entry name" value="Haloacid_Dehalogenase"/>
    <property type="match status" value="1"/>
</dbReference>
<reference evidence="1 2" key="1">
    <citation type="journal article" date="2017" name="Elife">
        <title>Extensive horizontal gene transfer in cheese-associated bacteria.</title>
        <authorList>
            <person name="Bonham K.S."/>
            <person name="Wolfe B.E."/>
            <person name="Dutton R.J."/>
        </authorList>
    </citation>
    <scope>NUCLEOTIDE SEQUENCE [LARGE SCALE GENOMIC DNA]</scope>
    <source>
        <strain evidence="1 2">341_9</strain>
    </source>
</reference>
<dbReference type="GO" id="GO:0005829">
    <property type="term" value="C:cytosol"/>
    <property type="evidence" value="ECO:0007669"/>
    <property type="project" value="TreeGrafter"/>
</dbReference>
<proteinExistence type="predicted"/>
<accession>A0A2A3YM22</accession>
<sequence length="232" mass="24154">MTALAPGRLTDVPVVLLDLDGTIVDSGPGILAALAHAFAECREPLPSEQVLRTFIGPPLTESFEGTLGLAPERSEQLRLAYSAHYQERGLLSAAPYAGIPELVRSLTARGRTVAVATNKPETSARRLLAHQGLDGEFALIGGTDRATGRDDKSAVIASVLDRLDLRSAVAEAASHEVPAAVMIGDRLHDAEGAAVHGLPAVLVGWGYGGEVELSAGLPVARTVEELSGMLLG</sequence>
<dbReference type="PANTHER" id="PTHR43434">
    <property type="entry name" value="PHOSPHOGLYCOLATE PHOSPHATASE"/>
    <property type="match status" value="1"/>
</dbReference>
<dbReference type="Gene3D" id="1.10.150.240">
    <property type="entry name" value="Putative phosphatase, domain 2"/>
    <property type="match status" value="1"/>
</dbReference>
<dbReference type="InterPro" id="IPR023214">
    <property type="entry name" value="HAD_sf"/>
</dbReference>
<dbReference type="GO" id="GO:0004713">
    <property type="term" value="F:protein tyrosine kinase activity"/>
    <property type="evidence" value="ECO:0007669"/>
    <property type="project" value="TreeGrafter"/>
</dbReference>
<dbReference type="InterPro" id="IPR041492">
    <property type="entry name" value="HAD_2"/>
</dbReference>
<dbReference type="PANTHER" id="PTHR43434:SF20">
    <property type="entry name" value="5'-NUCLEOTIDASE"/>
    <property type="match status" value="1"/>
</dbReference>
<dbReference type="OrthoDB" id="9776368at2"/>
<name>A0A2A3YM22_9MICO</name>
<organism evidence="1 2">
    <name type="scientific">Brachybacterium alimentarium</name>
    <dbReference type="NCBI Taxonomy" id="47845"/>
    <lineage>
        <taxon>Bacteria</taxon>
        <taxon>Bacillati</taxon>
        <taxon>Actinomycetota</taxon>
        <taxon>Actinomycetes</taxon>
        <taxon>Micrococcales</taxon>
        <taxon>Dermabacteraceae</taxon>
        <taxon>Brachybacterium</taxon>
    </lineage>
</organism>
<dbReference type="Gene3D" id="3.40.50.1000">
    <property type="entry name" value="HAD superfamily/HAD-like"/>
    <property type="match status" value="1"/>
</dbReference>
<dbReference type="SFLD" id="SFLDG01129">
    <property type="entry name" value="C1.5:_HAD__Beta-PGM__Phosphata"/>
    <property type="match status" value="1"/>
</dbReference>
<evidence type="ECO:0000313" key="1">
    <source>
        <dbReference type="EMBL" id="PCC40155.1"/>
    </source>
</evidence>
<dbReference type="Pfam" id="PF13419">
    <property type="entry name" value="HAD_2"/>
    <property type="match status" value="1"/>
</dbReference>
<dbReference type="RefSeq" id="WP_096196751.1">
    <property type="nucleotide sequence ID" value="NZ_BAAAIQ010000005.1"/>
</dbReference>
<gene>
    <name evidence="1" type="ORF">CIK66_05860</name>
</gene>
<comment type="caution">
    <text evidence="1">The sequence shown here is derived from an EMBL/GenBank/DDBJ whole genome shotgun (WGS) entry which is preliminary data.</text>
</comment>
<dbReference type="Proteomes" id="UP000218598">
    <property type="component" value="Unassembled WGS sequence"/>
</dbReference>
<dbReference type="InterPro" id="IPR036412">
    <property type="entry name" value="HAD-like_sf"/>
</dbReference>
<dbReference type="InterPro" id="IPR023198">
    <property type="entry name" value="PGP-like_dom2"/>
</dbReference>
<dbReference type="EMBL" id="NRGR01000008">
    <property type="protein sequence ID" value="PCC40155.1"/>
    <property type="molecule type" value="Genomic_DNA"/>
</dbReference>
<keyword evidence="2" id="KW-1185">Reference proteome</keyword>
<protein>
    <submittedName>
        <fullName evidence="1">Phosphatase</fullName>
    </submittedName>
</protein>
<dbReference type="AlphaFoldDB" id="A0A2A3YM22"/>